<dbReference type="PIRSF" id="PIRSF028291">
    <property type="entry name" value="UCP028291"/>
    <property type="match status" value="1"/>
</dbReference>
<sequence>MPISRTEIPTESGAKLIKRLCKHWAHKFQVEHEEGHGRIHFEAGTCLMEADATHLRVAVEALDVESLDTLEGVVASHLERMAGDEPLTLVWEN</sequence>
<proteinExistence type="predicted"/>
<evidence type="ECO:0008006" key="3">
    <source>
        <dbReference type="Google" id="ProtNLM"/>
    </source>
</evidence>
<protein>
    <recommendedName>
        <fullName evidence="3">DUF2218 domain-containing protein</fullName>
    </recommendedName>
</protein>
<gene>
    <name evidence="1" type="ORF">SAMN05216571_10948</name>
</gene>
<reference evidence="1 2" key="1">
    <citation type="submission" date="2016-10" db="EMBL/GenBank/DDBJ databases">
        <authorList>
            <person name="de Groot N.N."/>
        </authorList>
    </citation>
    <scope>NUCLEOTIDE SEQUENCE [LARGE SCALE GENOMIC DNA]</scope>
    <source>
        <strain evidence="1 2">BH539</strain>
    </source>
</reference>
<name>A0A1G7T6Z5_9GAMM</name>
<dbReference type="EMBL" id="FNCI01000009">
    <property type="protein sequence ID" value="SDG31147.1"/>
    <property type="molecule type" value="Genomic_DNA"/>
</dbReference>
<evidence type="ECO:0000313" key="1">
    <source>
        <dbReference type="EMBL" id="SDG31147.1"/>
    </source>
</evidence>
<dbReference type="Gene3D" id="3.30.310.50">
    <property type="entry name" value="Alpha-D-phosphohexomutase, C-terminal domain"/>
    <property type="match status" value="1"/>
</dbReference>
<evidence type="ECO:0000313" key="2">
    <source>
        <dbReference type="Proteomes" id="UP000198641"/>
    </source>
</evidence>
<dbReference type="AlphaFoldDB" id="A0A1G7T6Z5"/>
<keyword evidence="2" id="KW-1185">Reference proteome</keyword>
<dbReference type="OrthoDB" id="9806511at2"/>
<dbReference type="Proteomes" id="UP000198641">
    <property type="component" value="Unassembled WGS sequence"/>
</dbReference>
<accession>A0A1G7T6Z5</accession>
<dbReference type="STRING" id="284577.SAMN05216571_10948"/>
<dbReference type="Pfam" id="PF09981">
    <property type="entry name" value="DUF2218"/>
    <property type="match status" value="1"/>
</dbReference>
<organism evidence="1 2">
    <name type="scientific">Onishia taeanensis</name>
    <dbReference type="NCBI Taxonomy" id="284577"/>
    <lineage>
        <taxon>Bacteria</taxon>
        <taxon>Pseudomonadati</taxon>
        <taxon>Pseudomonadota</taxon>
        <taxon>Gammaproteobacteria</taxon>
        <taxon>Oceanospirillales</taxon>
        <taxon>Halomonadaceae</taxon>
        <taxon>Onishia</taxon>
    </lineage>
</organism>
<dbReference type="RefSeq" id="WP_092526442.1">
    <property type="nucleotide sequence ID" value="NZ_FNCI01000009.1"/>
</dbReference>
<dbReference type="InterPro" id="IPR014543">
    <property type="entry name" value="UCP028291"/>
</dbReference>